<dbReference type="GO" id="GO:0004534">
    <property type="term" value="F:5'-3' RNA exonuclease activity"/>
    <property type="evidence" value="ECO:0007669"/>
    <property type="project" value="TreeGrafter"/>
</dbReference>
<dbReference type="Gene3D" id="3.20.20.140">
    <property type="entry name" value="Metal-dependent hydrolases"/>
    <property type="match status" value="1"/>
</dbReference>
<dbReference type="SMART" id="SM00481">
    <property type="entry name" value="POLIIIAc"/>
    <property type="match status" value="1"/>
</dbReference>
<dbReference type="InterPro" id="IPR016195">
    <property type="entry name" value="Pol/histidinol_Pase-like"/>
</dbReference>
<dbReference type="InterPro" id="IPR003141">
    <property type="entry name" value="Pol/His_phosphatase_N"/>
</dbReference>
<dbReference type="Proteomes" id="UP000256253">
    <property type="component" value="Unassembled WGS sequence"/>
</dbReference>
<dbReference type="PANTHER" id="PTHR42924">
    <property type="entry name" value="EXONUCLEASE"/>
    <property type="match status" value="1"/>
</dbReference>
<organism evidence="2 3">
    <name type="scientific">Calidifontibacter indicus</name>
    <dbReference type="NCBI Taxonomy" id="419650"/>
    <lineage>
        <taxon>Bacteria</taxon>
        <taxon>Bacillati</taxon>
        <taxon>Actinomycetota</taxon>
        <taxon>Actinomycetes</taxon>
        <taxon>Micrococcales</taxon>
        <taxon>Dermacoccaceae</taxon>
        <taxon>Calidifontibacter</taxon>
    </lineage>
</organism>
<feature type="domain" description="Polymerase/histidinol phosphatase N-terminal" evidence="1">
    <location>
        <begin position="3"/>
        <end position="68"/>
    </location>
</feature>
<dbReference type="Gene3D" id="1.10.150.650">
    <property type="match status" value="1"/>
</dbReference>
<dbReference type="Pfam" id="PF02811">
    <property type="entry name" value="PHP"/>
    <property type="match status" value="1"/>
</dbReference>
<sequence length="298" mass="32166">MRIDLHTHSLESDGTQTPRDVVLSARQAGLDVVALTDHDTTGGWEQALATAREIGIGFVPGIEISCEIDHRSLHLLGYLIDPADTGLAQELTKARDSRESRAHRMVERLSADTGLQWADVEKRVTAGATIGRPHIADALVDIGRVCDRAEAFDKYLHPGTKYHVGHYAVDPVRGVELVLAAGGVPVLAHPFSHVTGRVVADSTVEAMVEAGLMGIEVDHRDQGEQARAHAEQFARRYGLIRTGSSDYHGAGKPNLLGENTTAPDQFEQLVARATGSTQVFLPSRRRGPWVAGESPEGT</sequence>
<dbReference type="EMBL" id="QTUA01000001">
    <property type="protein sequence ID" value="REF31951.1"/>
    <property type="molecule type" value="Genomic_DNA"/>
</dbReference>
<gene>
    <name evidence="2" type="ORF">DFJ65_3042</name>
</gene>
<evidence type="ECO:0000259" key="1">
    <source>
        <dbReference type="SMART" id="SM00481"/>
    </source>
</evidence>
<proteinExistence type="predicted"/>
<accession>A0A3D9V456</accession>
<dbReference type="GO" id="GO:0035312">
    <property type="term" value="F:5'-3' DNA exonuclease activity"/>
    <property type="evidence" value="ECO:0007669"/>
    <property type="project" value="TreeGrafter"/>
</dbReference>
<protein>
    <recommendedName>
        <fullName evidence="1">Polymerase/histidinol phosphatase N-terminal domain-containing protein</fullName>
    </recommendedName>
</protein>
<dbReference type="SUPFAM" id="SSF89550">
    <property type="entry name" value="PHP domain-like"/>
    <property type="match status" value="1"/>
</dbReference>
<keyword evidence="3" id="KW-1185">Reference proteome</keyword>
<dbReference type="InterPro" id="IPR052018">
    <property type="entry name" value="PHP_domain"/>
</dbReference>
<dbReference type="CDD" id="cd07438">
    <property type="entry name" value="PHP_HisPPase_AMP"/>
    <property type="match status" value="1"/>
</dbReference>
<name>A0A3D9V456_9MICO</name>
<dbReference type="PANTHER" id="PTHR42924:SF3">
    <property type="entry name" value="POLYMERASE_HISTIDINOL PHOSPHATASE N-TERMINAL DOMAIN-CONTAINING PROTEIN"/>
    <property type="match status" value="1"/>
</dbReference>
<dbReference type="AlphaFoldDB" id="A0A3D9V456"/>
<dbReference type="InterPro" id="IPR004013">
    <property type="entry name" value="PHP_dom"/>
</dbReference>
<evidence type="ECO:0000313" key="3">
    <source>
        <dbReference type="Proteomes" id="UP000256253"/>
    </source>
</evidence>
<reference evidence="2 3" key="1">
    <citation type="submission" date="2018-08" db="EMBL/GenBank/DDBJ databases">
        <title>Sequencing the genomes of 1000 actinobacteria strains.</title>
        <authorList>
            <person name="Klenk H.-P."/>
        </authorList>
    </citation>
    <scope>NUCLEOTIDE SEQUENCE [LARGE SCALE GENOMIC DNA]</scope>
    <source>
        <strain evidence="2 3">DSM 22967</strain>
    </source>
</reference>
<dbReference type="RefSeq" id="WP_115923719.1">
    <property type="nucleotide sequence ID" value="NZ_QTUA01000001.1"/>
</dbReference>
<dbReference type="OrthoDB" id="9804333at2"/>
<comment type="caution">
    <text evidence="2">The sequence shown here is derived from an EMBL/GenBank/DDBJ whole genome shotgun (WGS) entry which is preliminary data.</text>
</comment>
<evidence type="ECO:0000313" key="2">
    <source>
        <dbReference type="EMBL" id="REF31951.1"/>
    </source>
</evidence>